<sequence>MTNQRGKVRALAVMAALCTLTALSGQGARAANGPQLHRPSRAESPYRYDPHAQPVTGAATGQDAPRLAAGTVYRSAVGPGAKAYFQVDLGGSGDAYVSAVAVPKPDAVVAFGDGIELTLQDRDGNTCDTGRAAFGPAEYARPIAAYVSRGLAANRTSCQAAGTYYVLVQRIGDGASAPGAWGLELRYAKEPGLRADEATTAPTRWPTASPPAPSSAARTAHGGTGFADAPRLAGGAWRDTLRPGSTLFYRVPVGWGQQIFAGAELGRAGRSGYVAQAIDLQLYNPALGPVADVYTGYDGTPASVAFQPLPAVDYRNRHSTSAQVGALRFDGDYYLALSLSPKVARTLGAGAYPVTIRLGVRGKAGPAPAYDGAAPDFASSGRTSAPTPGAVGPSRHDGGSTGMRLLAAGGIGTGTLLVLWLGVRTLVARRRAGAVG</sequence>
<evidence type="ECO:0000256" key="3">
    <source>
        <dbReference type="SAM" id="SignalP"/>
    </source>
</evidence>
<organism evidence="4 5">
    <name type="scientific">Streptomyces crystallinus</name>
    <dbReference type="NCBI Taxonomy" id="68191"/>
    <lineage>
        <taxon>Bacteria</taxon>
        <taxon>Bacillati</taxon>
        <taxon>Actinomycetota</taxon>
        <taxon>Actinomycetes</taxon>
        <taxon>Kitasatosporales</taxon>
        <taxon>Streptomycetaceae</taxon>
        <taxon>Streptomyces</taxon>
    </lineage>
</organism>
<keyword evidence="2" id="KW-0812">Transmembrane</keyword>
<keyword evidence="2" id="KW-1133">Transmembrane helix</keyword>
<keyword evidence="5" id="KW-1185">Reference proteome</keyword>
<feature type="compositionally biased region" description="Basic and acidic residues" evidence="1">
    <location>
        <begin position="40"/>
        <end position="50"/>
    </location>
</feature>
<reference evidence="4 5" key="1">
    <citation type="journal article" date="2019" name="Int. J. Syst. Evol. Microbiol.">
        <title>The Global Catalogue of Microorganisms (GCM) 10K type strain sequencing project: providing services to taxonomists for standard genome sequencing and annotation.</title>
        <authorList>
            <consortium name="The Broad Institute Genomics Platform"/>
            <consortium name="The Broad Institute Genome Sequencing Center for Infectious Disease"/>
            <person name="Wu L."/>
            <person name="Ma J."/>
        </authorList>
    </citation>
    <scope>NUCLEOTIDE SEQUENCE [LARGE SCALE GENOMIC DNA]</scope>
    <source>
        <strain evidence="4 5">JCM 5067</strain>
    </source>
</reference>
<keyword evidence="2" id="KW-0472">Membrane</keyword>
<feature type="region of interest" description="Disordered" evidence="1">
    <location>
        <begin position="371"/>
        <end position="398"/>
    </location>
</feature>
<evidence type="ECO:0000256" key="2">
    <source>
        <dbReference type="SAM" id="Phobius"/>
    </source>
</evidence>
<feature type="region of interest" description="Disordered" evidence="1">
    <location>
        <begin position="199"/>
        <end position="224"/>
    </location>
</feature>
<accession>A0ABN1GT65</accession>
<evidence type="ECO:0008006" key="6">
    <source>
        <dbReference type="Google" id="ProtNLM"/>
    </source>
</evidence>
<feature type="region of interest" description="Disordered" evidence="1">
    <location>
        <begin position="28"/>
        <end position="63"/>
    </location>
</feature>
<comment type="caution">
    <text evidence="4">The sequence shown here is derived from an EMBL/GenBank/DDBJ whole genome shotgun (WGS) entry which is preliminary data.</text>
</comment>
<evidence type="ECO:0000256" key="1">
    <source>
        <dbReference type="SAM" id="MobiDB-lite"/>
    </source>
</evidence>
<dbReference type="Proteomes" id="UP001500668">
    <property type="component" value="Unassembled WGS sequence"/>
</dbReference>
<feature type="signal peptide" evidence="3">
    <location>
        <begin position="1"/>
        <end position="30"/>
    </location>
</feature>
<evidence type="ECO:0000313" key="4">
    <source>
        <dbReference type="EMBL" id="GAA0618692.1"/>
    </source>
</evidence>
<evidence type="ECO:0000313" key="5">
    <source>
        <dbReference type="Proteomes" id="UP001500668"/>
    </source>
</evidence>
<proteinExistence type="predicted"/>
<feature type="chain" id="PRO_5045944929" description="Peptidase" evidence="3">
    <location>
        <begin position="31"/>
        <end position="436"/>
    </location>
</feature>
<feature type="transmembrane region" description="Helical" evidence="2">
    <location>
        <begin position="403"/>
        <end position="423"/>
    </location>
</feature>
<dbReference type="EMBL" id="BAAACA010000039">
    <property type="protein sequence ID" value="GAA0618692.1"/>
    <property type="molecule type" value="Genomic_DNA"/>
</dbReference>
<dbReference type="RefSeq" id="WP_344078123.1">
    <property type="nucleotide sequence ID" value="NZ_BAAACA010000039.1"/>
</dbReference>
<name>A0ABN1GT65_9ACTN</name>
<protein>
    <recommendedName>
        <fullName evidence="6">Peptidase</fullName>
    </recommendedName>
</protein>
<gene>
    <name evidence="4" type="ORF">GCM10010394_56310</name>
</gene>
<keyword evidence="3" id="KW-0732">Signal</keyword>